<keyword evidence="1" id="KW-1133">Transmembrane helix</keyword>
<accession>A0ABX6YE56</accession>
<dbReference type="RefSeq" id="WP_166993073.1">
    <property type="nucleotide sequence ID" value="NZ_CP061169.1"/>
</dbReference>
<feature type="transmembrane region" description="Helical" evidence="1">
    <location>
        <begin position="120"/>
        <end position="142"/>
    </location>
</feature>
<evidence type="ECO:0000313" key="2">
    <source>
        <dbReference type="EMBL" id="QPZ37078.1"/>
    </source>
</evidence>
<feature type="transmembrane region" description="Helical" evidence="1">
    <location>
        <begin position="36"/>
        <end position="58"/>
    </location>
</feature>
<reference evidence="2 3" key="1">
    <citation type="submission" date="2020-12" db="EMBL/GenBank/DDBJ databases">
        <title>Microbacterium sp. HY060.</title>
        <authorList>
            <person name="Zhou J."/>
        </authorList>
    </citation>
    <scope>NUCLEOTIDE SEQUENCE [LARGE SCALE GENOMIC DNA]</scope>
    <source>
        <strain evidence="2 3">HY60</strain>
    </source>
</reference>
<gene>
    <name evidence="2" type="ORF">HCR76_09310</name>
</gene>
<name>A0ABX6YE56_9MICO</name>
<sequence length="163" mass="16790">MSQSSTTVSRSALASGVTVILIGIALAAWIGFGRVLFGWSGTIGMIMSLTIAPLGLVLHGAAGLSMRTAVRRGHSIRRAIVAFVLAAGSGVLFGATVPEITEAGARSFMAPTGEPWAVEMTVALCNPLGIVYLGMSTTTLVLSRTAVRGPRRDVEPHSELGVG</sequence>
<organism evidence="2 3">
    <name type="scientific">Paramicrobacterium chengjingii</name>
    <dbReference type="NCBI Taxonomy" id="2769067"/>
    <lineage>
        <taxon>Bacteria</taxon>
        <taxon>Bacillati</taxon>
        <taxon>Actinomycetota</taxon>
        <taxon>Actinomycetes</taxon>
        <taxon>Micrococcales</taxon>
        <taxon>Microbacteriaceae</taxon>
        <taxon>Paramicrobacterium</taxon>
    </lineage>
</organism>
<feature type="transmembrane region" description="Helical" evidence="1">
    <location>
        <begin position="12"/>
        <end position="30"/>
    </location>
</feature>
<dbReference type="Proteomes" id="UP000662814">
    <property type="component" value="Chromosome"/>
</dbReference>
<evidence type="ECO:0000313" key="3">
    <source>
        <dbReference type="Proteomes" id="UP000662814"/>
    </source>
</evidence>
<dbReference type="EMBL" id="CP061169">
    <property type="protein sequence ID" value="QPZ37078.1"/>
    <property type="molecule type" value="Genomic_DNA"/>
</dbReference>
<protein>
    <submittedName>
        <fullName evidence="2">Uncharacterized protein</fullName>
    </submittedName>
</protein>
<feature type="transmembrane region" description="Helical" evidence="1">
    <location>
        <begin position="79"/>
        <end position="100"/>
    </location>
</feature>
<keyword evidence="1" id="KW-0472">Membrane</keyword>
<keyword evidence="1" id="KW-0812">Transmembrane</keyword>
<evidence type="ECO:0000256" key="1">
    <source>
        <dbReference type="SAM" id="Phobius"/>
    </source>
</evidence>
<keyword evidence="3" id="KW-1185">Reference proteome</keyword>
<proteinExistence type="predicted"/>